<evidence type="ECO:0000313" key="2">
    <source>
        <dbReference type="EMBL" id="CAJ1953498.1"/>
    </source>
</evidence>
<organism evidence="2 3">
    <name type="scientific">Cylindrotheca closterium</name>
    <dbReference type="NCBI Taxonomy" id="2856"/>
    <lineage>
        <taxon>Eukaryota</taxon>
        <taxon>Sar</taxon>
        <taxon>Stramenopiles</taxon>
        <taxon>Ochrophyta</taxon>
        <taxon>Bacillariophyta</taxon>
        <taxon>Bacillariophyceae</taxon>
        <taxon>Bacillariophycidae</taxon>
        <taxon>Bacillariales</taxon>
        <taxon>Bacillariaceae</taxon>
        <taxon>Cylindrotheca</taxon>
    </lineage>
</organism>
<gene>
    <name evidence="2" type="ORF">CYCCA115_LOCUS14098</name>
</gene>
<feature type="transmembrane region" description="Helical" evidence="1">
    <location>
        <begin position="239"/>
        <end position="263"/>
    </location>
</feature>
<sequence>MTDDLRGTIFLRQLHKGCPIIDTTRHFINNAMRRSAIAFVAFILIGDEPIVHGLSNPSARTVKNGVQSCCRKTAMLAAFATSSMEQEKSLVEDTDCPSGYYYNAVKSTCNHLGPIGRVSQAVETFGPFKKAYTAISDLFGIDAKRISNLGVSFALSYSMISQINASITFSVAWYLSSKRTGLSPLVPGEWKSLLTAYATIYGIIQVLKPFRVAAAIGMSKLSKEFLDATEKKLNCKRRTAIFFQYALGWMIWLCLATVGVTIASTASGVPLLATQH</sequence>
<dbReference type="Proteomes" id="UP001295423">
    <property type="component" value="Unassembled WGS sequence"/>
</dbReference>
<dbReference type="AlphaFoldDB" id="A0AAD2FUF6"/>
<keyword evidence="1" id="KW-1133">Transmembrane helix</keyword>
<keyword evidence="1" id="KW-0472">Membrane</keyword>
<evidence type="ECO:0000256" key="1">
    <source>
        <dbReference type="SAM" id="Phobius"/>
    </source>
</evidence>
<reference evidence="2" key="1">
    <citation type="submission" date="2023-08" db="EMBL/GenBank/DDBJ databases">
        <authorList>
            <person name="Audoor S."/>
            <person name="Bilcke G."/>
        </authorList>
    </citation>
    <scope>NUCLEOTIDE SEQUENCE</scope>
</reference>
<name>A0AAD2FUF6_9STRA</name>
<dbReference type="EMBL" id="CAKOGP040001825">
    <property type="protein sequence ID" value="CAJ1953498.1"/>
    <property type="molecule type" value="Genomic_DNA"/>
</dbReference>
<comment type="caution">
    <text evidence="2">The sequence shown here is derived from an EMBL/GenBank/DDBJ whole genome shotgun (WGS) entry which is preliminary data.</text>
</comment>
<protein>
    <submittedName>
        <fullName evidence="2">Uncharacterized protein</fullName>
    </submittedName>
</protein>
<evidence type="ECO:0000313" key="3">
    <source>
        <dbReference type="Proteomes" id="UP001295423"/>
    </source>
</evidence>
<keyword evidence="3" id="KW-1185">Reference proteome</keyword>
<feature type="transmembrane region" description="Helical" evidence="1">
    <location>
        <begin position="195"/>
        <end position="218"/>
    </location>
</feature>
<proteinExistence type="predicted"/>
<keyword evidence="1" id="KW-0812">Transmembrane</keyword>
<feature type="transmembrane region" description="Helical" evidence="1">
    <location>
        <begin position="154"/>
        <end position="175"/>
    </location>
</feature>
<accession>A0AAD2FUF6</accession>